<protein>
    <recommendedName>
        <fullName evidence="5">Ribosome assembly factor mrt4</fullName>
    </recommendedName>
</protein>
<dbReference type="EMBL" id="VIIS01001601">
    <property type="protein sequence ID" value="KAF0295738.1"/>
    <property type="molecule type" value="Genomic_DNA"/>
</dbReference>
<comment type="function">
    <text evidence="1 5">Component of the ribosome assembly machinery. Nuclear paralog of the ribosomal protein P0, it binds pre-60S subunits at an early stage of assembly in the nucleolus, and is replaced by P0 in cytoplasmic pre-60S subunits and mature 80S ribosomes.</text>
</comment>
<comment type="subcellular location">
    <subcellularLocation>
        <location evidence="5">Cytoplasm</location>
    </subcellularLocation>
    <subcellularLocation>
        <location evidence="5">Nucleus</location>
        <location evidence="5">Nucleolus</location>
    </subcellularLocation>
</comment>
<accession>A0A6A4W0Z9</accession>
<evidence type="ECO:0000256" key="2">
    <source>
        <dbReference type="ARBA" id="ARBA00008889"/>
    </source>
</evidence>
<sequence length="242" mass="27462">MPKSRRDRTVALTKTTSRKGSDTKAKLIDDVRQCADDYARLFVFSVQNMRNERWKELRAEWKHSRFFFGKNKVMAHALGKTEDTEHRKNLHKISELLVGQCGLLFTNKEKEEVYEWFGEFSCPEYARSGNVATETVELAEGPLAQFPHSLEPHLRQLGLPTTLKRGVVSLVKDHVVCRKGDTLKPEQCRILKLLGQQQAEFRITLHAVWTSGGQLEVLTHQAASDAASASDEEISDLEPDAE</sequence>
<dbReference type="GO" id="GO:0006364">
    <property type="term" value="P:rRNA processing"/>
    <property type="evidence" value="ECO:0007669"/>
    <property type="project" value="TreeGrafter"/>
</dbReference>
<dbReference type="EMBL" id="VIIS01001601">
    <property type="protein sequence ID" value="KAF0295739.1"/>
    <property type="molecule type" value="Genomic_DNA"/>
</dbReference>
<keyword evidence="8" id="KW-1185">Reference proteome</keyword>
<organism evidence="7 8">
    <name type="scientific">Amphibalanus amphitrite</name>
    <name type="common">Striped barnacle</name>
    <name type="synonym">Balanus amphitrite</name>
    <dbReference type="NCBI Taxonomy" id="1232801"/>
    <lineage>
        <taxon>Eukaryota</taxon>
        <taxon>Metazoa</taxon>
        <taxon>Ecdysozoa</taxon>
        <taxon>Arthropoda</taxon>
        <taxon>Crustacea</taxon>
        <taxon>Multicrustacea</taxon>
        <taxon>Cirripedia</taxon>
        <taxon>Thoracica</taxon>
        <taxon>Thoracicalcarea</taxon>
        <taxon>Balanomorpha</taxon>
        <taxon>Balanoidea</taxon>
        <taxon>Balanidae</taxon>
        <taxon>Amphibalaninae</taxon>
        <taxon>Amphibalanus</taxon>
    </lineage>
</organism>
<dbReference type="InterPro" id="IPR043164">
    <property type="entry name" value="Ribosomal_uL10-like_insert_sf"/>
</dbReference>
<comment type="subunit">
    <text evidence="5">Associates with the pre-60S ribosomal particle.</text>
</comment>
<keyword evidence="3 5" id="KW-0963">Cytoplasm</keyword>
<evidence type="ECO:0000256" key="1">
    <source>
        <dbReference type="ARBA" id="ARBA00004046"/>
    </source>
</evidence>
<gene>
    <name evidence="7" type="primary">MRTO4_1</name>
    <name evidence="7" type="ORF">FJT64_006768</name>
</gene>
<dbReference type="GO" id="GO:0005737">
    <property type="term" value="C:cytoplasm"/>
    <property type="evidence" value="ECO:0007669"/>
    <property type="project" value="UniProtKB-SubCell"/>
</dbReference>
<dbReference type="InterPro" id="IPR033867">
    <property type="entry name" value="Mrt4"/>
</dbReference>
<dbReference type="FunFam" id="3.90.105.20:FF:000004">
    <property type="entry name" value="Ribosome assembly factor mrt4"/>
    <property type="match status" value="1"/>
</dbReference>
<keyword evidence="5" id="KW-0690">Ribosome biogenesis</keyword>
<dbReference type="PANTHER" id="PTHR45841">
    <property type="entry name" value="MRNA TURNOVER PROTEIN 4 MRTO4"/>
    <property type="match status" value="1"/>
</dbReference>
<evidence type="ECO:0000256" key="5">
    <source>
        <dbReference type="RuleBase" id="RU364039"/>
    </source>
</evidence>
<proteinExistence type="inferred from homology"/>
<evidence type="ECO:0000256" key="4">
    <source>
        <dbReference type="ARBA" id="ARBA00023242"/>
    </source>
</evidence>
<dbReference type="AlphaFoldDB" id="A0A6A4W0Z9"/>
<dbReference type="PANTHER" id="PTHR45841:SF1">
    <property type="entry name" value="MRNA TURNOVER PROTEIN 4 HOMOLOG"/>
    <property type="match status" value="1"/>
</dbReference>
<dbReference type="Gene3D" id="3.30.70.1730">
    <property type="match status" value="1"/>
</dbReference>
<comment type="similarity">
    <text evidence="2 5">Belongs to the universal ribosomal protein uL10 family.</text>
</comment>
<evidence type="ECO:0000259" key="6">
    <source>
        <dbReference type="Pfam" id="PF17777"/>
    </source>
</evidence>
<feature type="domain" description="Large ribosomal subunit protein uL10-like insertion" evidence="6">
    <location>
        <begin position="126"/>
        <end position="195"/>
    </location>
</feature>
<keyword evidence="4 5" id="KW-0539">Nucleus</keyword>
<dbReference type="GO" id="GO:0000956">
    <property type="term" value="P:nuclear-transcribed mRNA catabolic process"/>
    <property type="evidence" value="ECO:0007669"/>
    <property type="project" value="TreeGrafter"/>
</dbReference>
<dbReference type="GO" id="GO:0005730">
    <property type="term" value="C:nucleolus"/>
    <property type="evidence" value="ECO:0007669"/>
    <property type="project" value="UniProtKB-SubCell"/>
</dbReference>
<dbReference type="SUPFAM" id="SSF160369">
    <property type="entry name" value="Ribosomal protein L10-like"/>
    <property type="match status" value="1"/>
</dbReference>
<evidence type="ECO:0000313" key="8">
    <source>
        <dbReference type="Proteomes" id="UP000440578"/>
    </source>
</evidence>
<dbReference type="InterPro" id="IPR040637">
    <property type="entry name" value="Ribosomal_uL10-like_insert"/>
</dbReference>
<evidence type="ECO:0000256" key="3">
    <source>
        <dbReference type="ARBA" id="ARBA00022490"/>
    </source>
</evidence>
<dbReference type="InterPro" id="IPR051742">
    <property type="entry name" value="Ribosome_Assembly_uL10"/>
</dbReference>
<dbReference type="InterPro" id="IPR001790">
    <property type="entry name" value="Ribosomal_uL10"/>
</dbReference>
<dbReference type="FunFam" id="3.30.70.1730:FF:000004">
    <property type="entry name" value="Ribosome assembly factor mrt4"/>
    <property type="match status" value="1"/>
</dbReference>
<dbReference type="GO" id="GO:0003723">
    <property type="term" value="F:RNA binding"/>
    <property type="evidence" value="ECO:0007669"/>
    <property type="project" value="TreeGrafter"/>
</dbReference>
<dbReference type="InterPro" id="IPR043141">
    <property type="entry name" value="Ribosomal_uL10-like_sf"/>
</dbReference>
<reference evidence="7 8" key="1">
    <citation type="submission" date="2019-07" db="EMBL/GenBank/DDBJ databases">
        <title>Draft genome assembly of a fouling barnacle, Amphibalanus amphitrite (Darwin, 1854): The first reference genome for Thecostraca.</title>
        <authorList>
            <person name="Kim W."/>
        </authorList>
    </citation>
    <scope>NUCLEOTIDE SEQUENCE [LARGE SCALE GENOMIC DNA]</scope>
    <source>
        <strain evidence="7">SNU_AA5</strain>
        <tissue evidence="7">Soma without cirri and trophi</tissue>
    </source>
</reference>
<dbReference type="Pfam" id="PF17777">
    <property type="entry name" value="RL10P_insert"/>
    <property type="match status" value="1"/>
</dbReference>
<dbReference type="OrthoDB" id="10262308at2759"/>
<dbReference type="GO" id="GO:0000027">
    <property type="term" value="P:ribosomal large subunit assembly"/>
    <property type="evidence" value="ECO:0007669"/>
    <property type="project" value="InterPro"/>
</dbReference>
<dbReference type="Proteomes" id="UP000440578">
    <property type="component" value="Unassembled WGS sequence"/>
</dbReference>
<comment type="caution">
    <text evidence="7">The sequence shown here is derived from an EMBL/GenBank/DDBJ whole genome shotgun (WGS) entry which is preliminary data.</text>
</comment>
<evidence type="ECO:0000313" key="7">
    <source>
        <dbReference type="EMBL" id="KAF0295738.1"/>
    </source>
</evidence>
<dbReference type="GO" id="GO:0030687">
    <property type="term" value="C:preribosome, large subunit precursor"/>
    <property type="evidence" value="ECO:0007669"/>
    <property type="project" value="TreeGrafter"/>
</dbReference>
<name>A0A6A4W0Z9_AMPAM</name>
<dbReference type="Gene3D" id="3.90.105.20">
    <property type="match status" value="1"/>
</dbReference>
<dbReference type="Pfam" id="PF00466">
    <property type="entry name" value="Ribosomal_L10"/>
    <property type="match status" value="1"/>
</dbReference>
<dbReference type="CDD" id="cd05796">
    <property type="entry name" value="Ribosomal_P0_like"/>
    <property type="match status" value="1"/>
</dbReference>